<accession>A0ABT2UKJ6</accession>
<evidence type="ECO:0000313" key="2">
    <source>
        <dbReference type="Proteomes" id="UP001652445"/>
    </source>
</evidence>
<dbReference type="Proteomes" id="UP001652445">
    <property type="component" value="Unassembled WGS sequence"/>
</dbReference>
<dbReference type="InterPro" id="IPR036237">
    <property type="entry name" value="Xyl_isomerase-like_sf"/>
</dbReference>
<reference evidence="1 2" key="1">
    <citation type="submission" date="2022-09" db="EMBL/GenBank/DDBJ databases">
        <authorList>
            <person name="Han X.L."/>
            <person name="Wang Q."/>
            <person name="Lu T."/>
        </authorList>
    </citation>
    <scope>NUCLEOTIDE SEQUENCE [LARGE SCALE GENOMIC DNA]</scope>
    <source>
        <strain evidence="1 2">WQ 127069</strain>
    </source>
</reference>
<name>A0ABT2UKJ6_9BACL</name>
<evidence type="ECO:0000313" key="1">
    <source>
        <dbReference type="EMBL" id="MCU6795175.1"/>
    </source>
</evidence>
<proteinExistence type="predicted"/>
<dbReference type="SUPFAM" id="SSF51658">
    <property type="entry name" value="Xylose isomerase-like"/>
    <property type="match status" value="1"/>
</dbReference>
<dbReference type="GO" id="GO:0016853">
    <property type="term" value="F:isomerase activity"/>
    <property type="evidence" value="ECO:0007669"/>
    <property type="project" value="UniProtKB-KW"/>
</dbReference>
<dbReference type="RefSeq" id="WP_262686224.1">
    <property type="nucleotide sequence ID" value="NZ_JAOQIO010000094.1"/>
</dbReference>
<keyword evidence="1" id="KW-0413">Isomerase</keyword>
<comment type="caution">
    <text evidence="1">The sequence shown here is derived from an EMBL/GenBank/DDBJ whole genome shotgun (WGS) entry which is preliminary data.</text>
</comment>
<dbReference type="EMBL" id="JAOQIO010000094">
    <property type="protein sequence ID" value="MCU6795175.1"/>
    <property type="molecule type" value="Genomic_DNA"/>
</dbReference>
<protein>
    <submittedName>
        <fullName evidence="1">Sugar phosphate isomerase/epimerase</fullName>
    </submittedName>
</protein>
<organism evidence="1 2">
    <name type="scientific">Paenibacillus baimaensis</name>
    <dbReference type="NCBI Taxonomy" id="2982185"/>
    <lineage>
        <taxon>Bacteria</taxon>
        <taxon>Bacillati</taxon>
        <taxon>Bacillota</taxon>
        <taxon>Bacilli</taxon>
        <taxon>Bacillales</taxon>
        <taxon>Paenibacillaceae</taxon>
        <taxon>Paenibacillus</taxon>
    </lineage>
</organism>
<dbReference type="Gene3D" id="3.20.20.150">
    <property type="entry name" value="Divalent-metal-dependent TIM barrel enzymes"/>
    <property type="match status" value="1"/>
</dbReference>
<sequence>MSKATRFAGDQSMNPPRLDIQQSWWAMIGLGNGEREWTIEEKFEKIAEAGFTGIMGRLPEGPDADLWRRLLDDYRFSFGIHSFPGRPEDITQLLKAAKQFGVQYVNSQVMDSFVIGQPAIKLLEGLVREGCSAHMPYFVETHRGRVTQDLHRTVEYVKAIPDLRLTIDLSHYIVAGEVTGNDENVLNRVSELFESLLERTSSIHARVSNGEQVQVDIGPNGEHPMVRHYMDWWQRGIGYWLKDAQPGDLLPFVPELGPPDYAITNPTYASSGRTEISDRWEQALVLKRLGEEAWKLAVQSSGK</sequence>
<keyword evidence="2" id="KW-1185">Reference proteome</keyword>
<gene>
    <name evidence="1" type="ORF">OB236_24005</name>
</gene>